<gene>
    <name evidence="1" type="ORF">MNB_SV-12-1802</name>
</gene>
<organism evidence="1">
    <name type="scientific">hydrothermal vent metagenome</name>
    <dbReference type="NCBI Taxonomy" id="652676"/>
    <lineage>
        <taxon>unclassified sequences</taxon>
        <taxon>metagenomes</taxon>
        <taxon>ecological metagenomes</taxon>
    </lineage>
</organism>
<proteinExistence type="predicted"/>
<accession>A0A1W1BA10</accession>
<evidence type="ECO:0000313" key="1">
    <source>
        <dbReference type="EMBL" id="SFV50258.1"/>
    </source>
</evidence>
<protein>
    <submittedName>
        <fullName evidence="1">Nitric oxide-responding transcriptional regulator Dnr (Crp/Fnr family)</fullName>
    </submittedName>
</protein>
<dbReference type="EMBL" id="FPHE01000003">
    <property type="protein sequence ID" value="SFV50258.1"/>
    <property type="molecule type" value="Genomic_DNA"/>
</dbReference>
<reference evidence="1" key="1">
    <citation type="submission" date="2016-10" db="EMBL/GenBank/DDBJ databases">
        <authorList>
            <person name="de Groot N.N."/>
        </authorList>
    </citation>
    <scope>NUCLEOTIDE SEQUENCE</scope>
</reference>
<dbReference type="AlphaFoldDB" id="A0A1W1BA10"/>
<sequence length="178" mass="20304">MKTLTKITTITLLLGTSTLFASHLNDYAITNNYKLLNDMNFAKKQQTLILDMNRALETNHVDMDAYKQFTKVLLGLVKGDESLNLKGTNIPKIKTKLNEIQELWKIELSTLSSAKSNKDTKKAMEILNSVLTKMNEAVSLYNKSYNRFKQKSKLSSIVGQHMIASEQKQMFAFNFTKK</sequence>
<name>A0A1W1BA10_9ZZZZ</name>